<dbReference type="InterPro" id="IPR000792">
    <property type="entry name" value="Tscrpt_reg_LuxR_C"/>
</dbReference>
<accession>A0A1I4CQZ3</accession>
<evidence type="ECO:0000313" key="2">
    <source>
        <dbReference type="EMBL" id="SFK82476.1"/>
    </source>
</evidence>
<feature type="domain" description="HTH luxR-type" evidence="1">
    <location>
        <begin position="143"/>
        <end position="197"/>
    </location>
</feature>
<evidence type="ECO:0000313" key="3">
    <source>
        <dbReference type="Proteomes" id="UP000199025"/>
    </source>
</evidence>
<dbReference type="STRING" id="115433.SAMN05421835_13615"/>
<sequence length="203" mass="22343">MVFGEAELFERAAHLFTAGEPVACAAHDLYAWAVARQVSRPTPVDFPVRKLYRPAVLLDPVQARHVRELARMGARVRITPSEISETLIFGERAAILAGDRSSGERSYSVVTRPDVVRGVTSLFDAAWRSATDLAVFEARFAEVRPLAPRILDMLASGCKDETAAKTLGLSLRTYRRRVAELMAVLGAESRFQAGVRARDFGLV</sequence>
<dbReference type="AlphaFoldDB" id="A0A1I4CQZ3"/>
<dbReference type="GO" id="GO:0006355">
    <property type="term" value="P:regulation of DNA-templated transcription"/>
    <property type="evidence" value="ECO:0007669"/>
    <property type="project" value="InterPro"/>
</dbReference>
<dbReference type="SMART" id="SM00421">
    <property type="entry name" value="HTH_LUXR"/>
    <property type="match status" value="1"/>
</dbReference>
<dbReference type="SUPFAM" id="SSF46894">
    <property type="entry name" value="C-terminal effector domain of the bipartite response regulators"/>
    <property type="match status" value="1"/>
</dbReference>
<gene>
    <name evidence="2" type="ORF">SAMN05421835_13615</name>
</gene>
<organism evidence="2 3">
    <name type="scientific">Amycolatopsis sacchari</name>
    <dbReference type="NCBI Taxonomy" id="115433"/>
    <lineage>
        <taxon>Bacteria</taxon>
        <taxon>Bacillati</taxon>
        <taxon>Actinomycetota</taxon>
        <taxon>Actinomycetes</taxon>
        <taxon>Pseudonocardiales</taxon>
        <taxon>Pseudonocardiaceae</taxon>
        <taxon>Amycolatopsis</taxon>
    </lineage>
</organism>
<reference evidence="2 3" key="1">
    <citation type="submission" date="2016-10" db="EMBL/GenBank/DDBJ databases">
        <authorList>
            <person name="de Groot N.N."/>
        </authorList>
    </citation>
    <scope>NUCLEOTIDE SEQUENCE [LARGE SCALE GENOMIC DNA]</scope>
    <source>
        <strain evidence="2 3">DSM 44468</strain>
    </source>
</reference>
<dbReference type="GO" id="GO:0003677">
    <property type="term" value="F:DNA binding"/>
    <property type="evidence" value="ECO:0007669"/>
    <property type="project" value="InterPro"/>
</dbReference>
<proteinExistence type="predicted"/>
<dbReference type="Proteomes" id="UP000199025">
    <property type="component" value="Unassembled WGS sequence"/>
</dbReference>
<evidence type="ECO:0000259" key="1">
    <source>
        <dbReference type="SMART" id="SM00421"/>
    </source>
</evidence>
<protein>
    <recommendedName>
        <fullName evidence="1">HTH luxR-type domain-containing protein</fullName>
    </recommendedName>
</protein>
<dbReference type="Gene3D" id="1.10.10.10">
    <property type="entry name" value="Winged helix-like DNA-binding domain superfamily/Winged helix DNA-binding domain"/>
    <property type="match status" value="1"/>
</dbReference>
<name>A0A1I4CQZ3_9PSEU</name>
<dbReference type="InterPro" id="IPR036388">
    <property type="entry name" value="WH-like_DNA-bd_sf"/>
</dbReference>
<dbReference type="EMBL" id="FORP01000036">
    <property type="protein sequence ID" value="SFK82476.1"/>
    <property type="molecule type" value="Genomic_DNA"/>
</dbReference>
<dbReference type="InterPro" id="IPR016032">
    <property type="entry name" value="Sig_transdc_resp-reg_C-effctor"/>
</dbReference>
<keyword evidence="3" id="KW-1185">Reference proteome</keyword>